<evidence type="ECO:0000313" key="12">
    <source>
        <dbReference type="EMBL" id="CAI9969359.1"/>
    </source>
</evidence>
<dbReference type="AlphaFoldDB" id="A0AA86P5T7"/>
<comment type="subcellular location">
    <subcellularLocation>
        <location evidence="1">Endoplasmic reticulum</location>
    </subcellularLocation>
    <subcellularLocation>
        <location evidence="2">Golgi apparatus</location>
    </subcellularLocation>
</comment>
<protein>
    <submittedName>
        <fullName evidence="9">TRAPPC5/Trs31</fullName>
    </submittedName>
</protein>
<gene>
    <name evidence="13" type="ORF">HINF_LOCUS15786</name>
    <name evidence="9" type="ORF">HINF_LOCUS19625</name>
    <name evidence="10" type="ORF">HINF_LOCUS26896</name>
    <name evidence="8" type="ORF">HINF_LOCUS332</name>
    <name evidence="14" type="ORF">HINF_LOCUS50337</name>
    <name evidence="11" type="ORF">HINF_LOCUS53236</name>
    <name evidence="12" type="ORF">HINF_LOCUS57004</name>
    <name evidence="15" type="ORF">HINF_LOCUS58124</name>
    <name evidence="16" type="ORF">HINF_LOCUS69659</name>
    <name evidence="17" type="ORF">HINF_LOCUS74655</name>
</gene>
<evidence type="ECO:0000313" key="8">
    <source>
        <dbReference type="EMBL" id="CAI9912687.1"/>
    </source>
</evidence>
<dbReference type="EMBL" id="CATOUU010000991">
    <property type="protein sequence ID" value="CAI9965591.1"/>
    <property type="molecule type" value="Genomic_DNA"/>
</dbReference>
<evidence type="ECO:0000313" key="14">
    <source>
        <dbReference type="EMBL" id="CAL6062754.1"/>
    </source>
</evidence>
<evidence type="ECO:0000313" key="9">
    <source>
        <dbReference type="EMBL" id="CAI9931980.1"/>
    </source>
</evidence>
<evidence type="ECO:0000256" key="7">
    <source>
        <dbReference type="ARBA" id="ARBA00023034"/>
    </source>
</evidence>
<dbReference type="GO" id="GO:1990070">
    <property type="term" value="C:TRAPPI protein complex"/>
    <property type="evidence" value="ECO:0007669"/>
    <property type="project" value="TreeGrafter"/>
</dbReference>
<dbReference type="EMBL" id="CATOUU010000663">
    <property type="protein sequence ID" value="CAI9939251.1"/>
    <property type="molecule type" value="Genomic_DNA"/>
</dbReference>
<keyword evidence="7" id="KW-0333">Golgi apparatus</keyword>
<dbReference type="Pfam" id="PF04051">
    <property type="entry name" value="TRAPP"/>
    <property type="match status" value="1"/>
</dbReference>
<keyword evidence="6" id="KW-0931">ER-Golgi transport</keyword>
<dbReference type="EMBL" id="CATOUU010000500">
    <property type="protein sequence ID" value="CAI9931980.1"/>
    <property type="molecule type" value="Genomic_DNA"/>
</dbReference>
<keyword evidence="18" id="KW-1185">Reference proteome</keyword>
<organism evidence="9">
    <name type="scientific">Hexamita inflata</name>
    <dbReference type="NCBI Taxonomy" id="28002"/>
    <lineage>
        <taxon>Eukaryota</taxon>
        <taxon>Metamonada</taxon>
        <taxon>Diplomonadida</taxon>
        <taxon>Hexamitidae</taxon>
        <taxon>Hexamitinae</taxon>
        <taxon>Hexamita</taxon>
    </lineage>
</organism>
<name>A0AA86P5T7_9EUKA</name>
<evidence type="ECO:0000256" key="5">
    <source>
        <dbReference type="ARBA" id="ARBA00022824"/>
    </source>
</evidence>
<comment type="caution">
    <text evidence="9">The sequence shown here is derived from an EMBL/GenBank/DDBJ whole genome shotgun (WGS) entry which is preliminary data.</text>
</comment>
<evidence type="ECO:0000256" key="6">
    <source>
        <dbReference type="ARBA" id="ARBA00022892"/>
    </source>
</evidence>
<dbReference type="EMBL" id="CATOUU010000003">
    <property type="protein sequence ID" value="CAI9912687.1"/>
    <property type="molecule type" value="Genomic_DNA"/>
</dbReference>
<sequence>MPESANLQAFQKLLTTKSDSQINMNLFGQLFCEYLLYCRKKQQTIEDTEKMISDVGYDVGLRMWELFQLKERFSIPDKQVTTKNDLQTAKSVLDKIKDKYWKFLFGKPADALDKIKAADLQFYLIDKKPVTDTFISYPVNKQNQYQGYLPSSFVAGILKSALDSSGIDCTVQVHLYDQQGEMWTYFHIKCDEAQK</sequence>
<evidence type="ECO:0000256" key="1">
    <source>
        <dbReference type="ARBA" id="ARBA00004240"/>
    </source>
</evidence>
<dbReference type="GO" id="GO:1990071">
    <property type="term" value="C:TRAPPII protein complex"/>
    <property type="evidence" value="ECO:0007669"/>
    <property type="project" value="TreeGrafter"/>
</dbReference>
<dbReference type="EMBL" id="CAXDID020000038">
    <property type="protein sequence ID" value="CAL5998543.1"/>
    <property type="molecule type" value="Genomic_DNA"/>
</dbReference>
<proteinExistence type="inferred from homology"/>
<evidence type="ECO:0000313" key="13">
    <source>
        <dbReference type="EMBL" id="CAL5998543.1"/>
    </source>
</evidence>
<reference evidence="9" key="1">
    <citation type="submission" date="2023-06" db="EMBL/GenBank/DDBJ databases">
        <authorList>
            <person name="Kurt Z."/>
        </authorList>
    </citation>
    <scope>NUCLEOTIDE SEQUENCE</scope>
</reference>
<dbReference type="PANTHER" id="PTHR20902:SF0">
    <property type="entry name" value="TRAFFICKING PROTEIN PARTICLE COMPLEX SUBUNIT 5"/>
    <property type="match status" value="1"/>
</dbReference>
<dbReference type="InterPro" id="IPR024096">
    <property type="entry name" value="NO_sig/Golgi_transp_ligand-bd"/>
</dbReference>
<evidence type="ECO:0000256" key="3">
    <source>
        <dbReference type="ARBA" id="ARBA00006218"/>
    </source>
</evidence>
<dbReference type="InterPro" id="IPR016696">
    <property type="entry name" value="TRAPP-I_su5"/>
</dbReference>
<evidence type="ECO:0000313" key="15">
    <source>
        <dbReference type="EMBL" id="CAL6077239.1"/>
    </source>
</evidence>
<dbReference type="EMBL" id="CAXDID020000324">
    <property type="protein sequence ID" value="CAL6077239.1"/>
    <property type="molecule type" value="Genomic_DNA"/>
</dbReference>
<dbReference type="Gene3D" id="3.30.1380.20">
    <property type="entry name" value="Trafficking protein particle complex subunit 3"/>
    <property type="match status" value="1"/>
</dbReference>
<dbReference type="GO" id="GO:0006888">
    <property type="term" value="P:endoplasmic reticulum to Golgi vesicle-mediated transport"/>
    <property type="evidence" value="ECO:0007669"/>
    <property type="project" value="TreeGrafter"/>
</dbReference>
<dbReference type="EMBL" id="CAXDID020000241">
    <property type="protein sequence ID" value="CAL6062754.1"/>
    <property type="molecule type" value="Genomic_DNA"/>
</dbReference>
<keyword evidence="4" id="KW-0813">Transport</keyword>
<comment type="similarity">
    <text evidence="3">Belongs to the TRAPP small subunits family. BET3 subfamily.</text>
</comment>
<evidence type="ECO:0000313" key="18">
    <source>
        <dbReference type="Proteomes" id="UP001642409"/>
    </source>
</evidence>
<dbReference type="CDD" id="cd14943">
    <property type="entry name" value="TRAPPC5_Trs31"/>
    <property type="match status" value="1"/>
</dbReference>
<evidence type="ECO:0000313" key="10">
    <source>
        <dbReference type="EMBL" id="CAI9939251.1"/>
    </source>
</evidence>
<evidence type="ECO:0000256" key="2">
    <source>
        <dbReference type="ARBA" id="ARBA00004555"/>
    </source>
</evidence>
<evidence type="ECO:0000313" key="17">
    <source>
        <dbReference type="EMBL" id="CAL6107782.1"/>
    </source>
</evidence>
<accession>A0AA86P5T7</accession>
<dbReference type="SUPFAM" id="SSF111126">
    <property type="entry name" value="Ligand-binding domain in the NO signalling and Golgi transport"/>
    <property type="match status" value="1"/>
</dbReference>
<dbReference type="EMBL" id="CAXDID020000510">
    <property type="protein sequence ID" value="CAL6098550.1"/>
    <property type="molecule type" value="Genomic_DNA"/>
</dbReference>
<dbReference type="GO" id="GO:0005783">
    <property type="term" value="C:endoplasmic reticulum"/>
    <property type="evidence" value="ECO:0007669"/>
    <property type="project" value="UniProtKB-SubCell"/>
</dbReference>
<dbReference type="EMBL" id="CAXDID020000640">
    <property type="protein sequence ID" value="CAL6107782.1"/>
    <property type="molecule type" value="Genomic_DNA"/>
</dbReference>
<dbReference type="Proteomes" id="UP001642409">
    <property type="component" value="Unassembled WGS sequence"/>
</dbReference>
<evidence type="ECO:0000256" key="4">
    <source>
        <dbReference type="ARBA" id="ARBA00022448"/>
    </source>
</evidence>
<evidence type="ECO:0000313" key="16">
    <source>
        <dbReference type="EMBL" id="CAL6098550.1"/>
    </source>
</evidence>
<dbReference type="PANTHER" id="PTHR20902">
    <property type="entry name" value="41-2 PROTEIN ANTIGEN-RELATED"/>
    <property type="match status" value="1"/>
</dbReference>
<dbReference type="InterPro" id="IPR007194">
    <property type="entry name" value="TRAPP_component"/>
</dbReference>
<keyword evidence="5" id="KW-0256">Endoplasmic reticulum</keyword>
<dbReference type="GO" id="GO:1990072">
    <property type="term" value="C:TRAPPIII protein complex"/>
    <property type="evidence" value="ECO:0007669"/>
    <property type="project" value="TreeGrafter"/>
</dbReference>
<evidence type="ECO:0000313" key="11">
    <source>
        <dbReference type="EMBL" id="CAI9965591.1"/>
    </source>
</evidence>
<reference evidence="13 18" key="2">
    <citation type="submission" date="2024-07" db="EMBL/GenBank/DDBJ databases">
        <authorList>
            <person name="Akdeniz Z."/>
        </authorList>
    </citation>
    <scope>NUCLEOTIDE SEQUENCE [LARGE SCALE GENOMIC DNA]</scope>
</reference>
<dbReference type="EMBL" id="CATOUU010001058">
    <property type="protein sequence ID" value="CAI9969359.1"/>
    <property type="molecule type" value="Genomic_DNA"/>
</dbReference>